<evidence type="ECO:0000313" key="2">
    <source>
        <dbReference type="Proteomes" id="UP000249725"/>
    </source>
</evidence>
<dbReference type="Pfam" id="PF02566">
    <property type="entry name" value="OsmC"/>
    <property type="match status" value="1"/>
</dbReference>
<dbReference type="PANTHER" id="PTHR42830">
    <property type="entry name" value="OSMOTICALLY INDUCIBLE FAMILY PROTEIN"/>
    <property type="match status" value="1"/>
</dbReference>
<dbReference type="InterPro" id="IPR036102">
    <property type="entry name" value="OsmC/Ohrsf"/>
</dbReference>
<dbReference type="OrthoDB" id="9807532at2"/>
<dbReference type="EMBL" id="QFYR01000002">
    <property type="protein sequence ID" value="RAK53011.1"/>
    <property type="molecule type" value="Genomic_DNA"/>
</dbReference>
<dbReference type="Proteomes" id="UP000249725">
    <property type="component" value="Unassembled WGS sequence"/>
</dbReference>
<reference evidence="2" key="1">
    <citation type="submission" date="2018-05" db="EMBL/GenBank/DDBJ databases">
        <authorList>
            <person name="Li X."/>
        </authorList>
    </citation>
    <scope>NUCLEOTIDE SEQUENCE [LARGE SCALE GENOMIC DNA]</scope>
    <source>
        <strain evidence="2">YIM 73061</strain>
    </source>
</reference>
<comment type="caution">
    <text evidence="1">The sequence shown here is derived from an EMBL/GenBank/DDBJ whole genome shotgun (WGS) entry which is preliminary data.</text>
</comment>
<dbReference type="InterPro" id="IPR019904">
    <property type="entry name" value="Peroxiredoxin_OsmC"/>
</dbReference>
<accession>A0A328AEF4</accession>
<dbReference type="InterPro" id="IPR003718">
    <property type="entry name" value="OsmC/Ohr_fam"/>
</dbReference>
<dbReference type="SUPFAM" id="SSF82784">
    <property type="entry name" value="OsmC-like"/>
    <property type="match status" value="1"/>
</dbReference>
<dbReference type="GO" id="GO:0004601">
    <property type="term" value="F:peroxidase activity"/>
    <property type="evidence" value="ECO:0007669"/>
    <property type="project" value="InterPro"/>
</dbReference>
<proteinExistence type="predicted"/>
<name>A0A328AEF4_9CAUL</name>
<dbReference type="PANTHER" id="PTHR42830:SF1">
    <property type="entry name" value="OSMOTICALLY INDUCIBLE FAMILY PROTEIN"/>
    <property type="match status" value="1"/>
</dbReference>
<keyword evidence="2" id="KW-1185">Reference proteome</keyword>
<dbReference type="Gene3D" id="3.30.300.20">
    <property type="match status" value="1"/>
</dbReference>
<dbReference type="InterPro" id="IPR052707">
    <property type="entry name" value="OsmC_Ohr_Peroxiredoxin"/>
</dbReference>
<protein>
    <submittedName>
        <fullName evidence="1">OsmC family peroxiredoxin</fullName>
    </submittedName>
</protein>
<evidence type="ECO:0000313" key="1">
    <source>
        <dbReference type="EMBL" id="RAK53011.1"/>
    </source>
</evidence>
<dbReference type="InterPro" id="IPR015946">
    <property type="entry name" value="KH_dom-like_a/b"/>
</dbReference>
<dbReference type="NCBIfam" id="TIGR03562">
    <property type="entry name" value="osmo_induc_OsmC"/>
    <property type="match status" value="1"/>
</dbReference>
<dbReference type="AlphaFoldDB" id="A0A328AEF4"/>
<gene>
    <name evidence="1" type="ORF">DJ018_10985</name>
</gene>
<sequence>MKVKRRGSATWTGGAFEGRGSISSASGALCDFPYGAASRFEGRPGSNPEELLAAAHAACFTMALTLVLGQAGLKADALRTEAEVTLEEQDGDFVIPAVHLTVRGQVADLSLADFQAHVARTHEICPVSKLFRAEITHAASLDAAA</sequence>
<organism evidence="1 2">
    <name type="scientific">Phenylobacterium deserti</name>
    <dbReference type="NCBI Taxonomy" id="1914756"/>
    <lineage>
        <taxon>Bacteria</taxon>
        <taxon>Pseudomonadati</taxon>
        <taxon>Pseudomonadota</taxon>
        <taxon>Alphaproteobacteria</taxon>
        <taxon>Caulobacterales</taxon>
        <taxon>Caulobacteraceae</taxon>
        <taxon>Phenylobacterium</taxon>
    </lineage>
</organism>
<dbReference type="GO" id="GO:0006979">
    <property type="term" value="P:response to oxidative stress"/>
    <property type="evidence" value="ECO:0007669"/>
    <property type="project" value="InterPro"/>
</dbReference>